<comment type="caution">
    <text evidence="2">The sequence shown here is derived from an EMBL/GenBank/DDBJ whole genome shotgun (WGS) entry which is preliminary data.</text>
</comment>
<evidence type="ECO:0000313" key="2">
    <source>
        <dbReference type="EMBL" id="MFC7345471.1"/>
    </source>
</evidence>
<evidence type="ECO:0000313" key="3">
    <source>
        <dbReference type="Proteomes" id="UP001596550"/>
    </source>
</evidence>
<feature type="transmembrane region" description="Helical" evidence="1">
    <location>
        <begin position="105"/>
        <end position="122"/>
    </location>
</feature>
<feature type="transmembrane region" description="Helical" evidence="1">
    <location>
        <begin position="598"/>
        <end position="617"/>
    </location>
</feature>
<dbReference type="EMBL" id="JBHTCR010000001">
    <property type="protein sequence ID" value="MFC7345471.1"/>
    <property type="molecule type" value="Genomic_DNA"/>
</dbReference>
<keyword evidence="1" id="KW-0472">Membrane</keyword>
<accession>A0ABW2LXT9</accession>
<sequence length="625" mass="73333">MQKLNKFNQFLLEKYPTIWNTKIVWMLLAALAAHIIFFVIGYLSHIDPISLQKYSVKNDYFQDGVIFIHLIISILLLVGWLLMMFKNNAFKNFYPSSKGKLFGQFVQYFIIIFSCTTFYFSYMTGFRMFINNKYSDKEMAKNIDVINRAIPFLSQNIEDYTLENRLYPKPFYDLYCETNVDHAVRDKKYFVYYNRVYQFYTIYSKTSYKKDKKNQFIVPEPERSAKTPEAYSEQTENSKVFYFKKDVVDLSPYIKTTKPSYYNFSNLFYDYDFSNQYSYTDIDYDKDYPDFVLKKRKAIINEKTAKLLNKKNPAELKKLLTDFINISKEFRVKNNLDPKIWTKMIYTPNNSDFEVRYFFKDYEPGKDTDDGYSAVDEVQTAAVYADSAAATVDGDGRIVDDSIKIKAFNPEINKQLSPDQYFKNNLTNYYYKTESMKDLLKNVDSVKKEDFFSENIHIYLWIAFFLSTFIFSFRITGLKSLLFSVISAGILVLSVVLLTVFYSFSLSGKEEYFASHLTLLVGLIILLIPLTMINRFRKLISSIFVNISMNGFVLFVFLIFAIITMYQRDACGGTVYNPETGEAYENCSTIMESLGFGLSYIILILGFIFMYFYTAILQKWKALPE</sequence>
<feature type="transmembrane region" description="Helical" evidence="1">
    <location>
        <begin position="64"/>
        <end position="85"/>
    </location>
</feature>
<feature type="transmembrane region" description="Helical" evidence="1">
    <location>
        <begin position="543"/>
        <end position="566"/>
    </location>
</feature>
<gene>
    <name evidence="2" type="ORF">ACFQO9_01925</name>
</gene>
<reference evidence="3" key="1">
    <citation type="journal article" date="2019" name="Int. J. Syst. Evol. Microbiol.">
        <title>The Global Catalogue of Microorganisms (GCM) 10K type strain sequencing project: providing services to taxonomists for standard genome sequencing and annotation.</title>
        <authorList>
            <consortium name="The Broad Institute Genomics Platform"/>
            <consortium name="The Broad Institute Genome Sequencing Center for Infectious Disease"/>
            <person name="Wu L."/>
            <person name="Ma J."/>
        </authorList>
    </citation>
    <scope>NUCLEOTIDE SEQUENCE [LARGE SCALE GENOMIC DNA]</scope>
    <source>
        <strain evidence="3">CCUG 54781</strain>
    </source>
</reference>
<name>A0ABW2LXT9_9FLAO</name>
<keyword evidence="3" id="KW-1185">Reference proteome</keyword>
<organism evidence="2 3">
    <name type="scientific">Chryseobacterium zhengzhouense</name>
    <dbReference type="NCBI Taxonomy" id="1636086"/>
    <lineage>
        <taxon>Bacteria</taxon>
        <taxon>Pseudomonadati</taxon>
        <taxon>Bacteroidota</taxon>
        <taxon>Flavobacteriia</taxon>
        <taxon>Flavobacteriales</taxon>
        <taxon>Weeksellaceae</taxon>
        <taxon>Chryseobacterium group</taxon>
        <taxon>Chryseobacterium</taxon>
    </lineage>
</organism>
<keyword evidence="1" id="KW-0812">Transmembrane</keyword>
<feature type="transmembrane region" description="Helical" evidence="1">
    <location>
        <begin position="480"/>
        <end position="501"/>
    </location>
</feature>
<protein>
    <submittedName>
        <fullName evidence="2">Uncharacterized protein</fullName>
    </submittedName>
</protein>
<keyword evidence="1" id="KW-1133">Transmembrane helix</keyword>
<dbReference type="RefSeq" id="WP_378172572.1">
    <property type="nucleotide sequence ID" value="NZ_JBHTCR010000001.1"/>
</dbReference>
<dbReference type="Proteomes" id="UP001596550">
    <property type="component" value="Unassembled WGS sequence"/>
</dbReference>
<evidence type="ECO:0000256" key="1">
    <source>
        <dbReference type="SAM" id="Phobius"/>
    </source>
</evidence>
<feature type="transmembrane region" description="Helical" evidence="1">
    <location>
        <begin position="23"/>
        <end position="44"/>
    </location>
</feature>
<feature type="transmembrane region" description="Helical" evidence="1">
    <location>
        <begin position="513"/>
        <end position="531"/>
    </location>
</feature>
<proteinExistence type="predicted"/>
<feature type="transmembrane region" description="Helical" evidence="1">
    <location>
        <begin position="456"/>
        <end position="473"/>
    </location>
</feature>